<dbReference type="InterPro" id="IPR051045">
    <property type="entry name" value="TonB-dependent_transducer"/>
</dbReference>
<dbReference type="SUPFAM" id="SSF74653">
    <property type="entry name" value="TolA/TonB C-terminal domain"/>
    <property type="match status" value="1"/>
</dbReference>
<evidence type="ECO:0000256" key="10">
    <source>
        <dbReference type="SAM" id="Coils"/>
    </source>
</evidence>
<feature type="transmembrane region" description="Helical" evidence="11">
    <location>
        <begin position="265"/>
        <end position="282"/>
    </location>
</feature>
<dbReference type="InterPro" id="IPR003538">
    <property type="entry name" value="TonB"/>
</dbReference>
<name>A0A2Z4LTD1_9FLAO</name>
<dbReference type="InterPro" id="IPR037682">
    <property type="entry name" value="TonB_C"/>
</dbReference>
<keyword evidence="14" id="KW-1185">Reference proteome</keyword>
<evidence type="ECO:0000256" key="2">
    <source>
        <dbReference type="ARBA" id="ARBA00006555"/>
    </source>
</evidence>
<dbReference type="PANTHER" id="PTHR33446">
    <property type="entry name" value="PROTEIN TONB-RELATED"/>
    <property type="match status" value="1"/>
</dbReference>
<dbReference type="OrthoDB" id="1522859at2"/>
<gene>
    <name evidence="13" type="ORF">HME9304_01989</name>
</gene>
<evidence type="ECO:0000256" key="9">
    <source>
        <dbReference type="ARBA" id="ARBA00023136"/>
    </source>
</evidence>
<comment type="subcellular location">
    <subcellularLocation>
        <location evidence="1">Cell inner membrane</location>
        <topology evidence="1">Single-pass membrane protein</topology>
        <orientation evidence="1">Periplasmic side</orientation>
    </subcellularLocation>
</comment>
<keyword evidence="4" id="KW-1003">Cell membrane</keyword>
<proteinExistence type="inferred from homology"/>
<keyword evidence="8 11" id="KW-1133">Transmembrane helix</keyword>
<dbReference type="GO" id="GO:0015031">
    <property type="term" value="P:protein transport"/>
    <property type="evidence" value="ECO:0007669"/>
    <property type="project" value="UniProtKB-KW"/>
</dbReference>
<keyword evidence="6 11" id="KW-0812">Transmembrane</keyword>
<dbReference type="GO" id="GO:0031992">
    <property type="term" value="F:energy transducer activity"/>
    <property type="evidence" value="ECO:0007669"/>
    <property type="project" value="InterPro"/>
</dbReference>
<dbReference type="RefSeq" id="WP_112378409.1">
    <property type="nucleotide sequence ID" value="NZ_CP030104.1"/>
</dbReference>
<organism evidence="13 14">
    <name type="scientific">Flagellimonas maritima</name>
    <dbReference type="NCBI Taxonomy" id="1383885"/>
    <lineage>
        <taxon>Bacteria</taxon>
        <taxon>Pseudomonadati</taxon>
        <taxon>Bacteroidota</taxon>
        <taxon>Flavobacteriia</taxon>
        <taxon>Flavobacteriales</taxon>
        <taxon>Flavobacteriaceae</taxon>
        <taxon>Flagellimonas</taxon>
    </lineage>
</organism>
<comment type="similarity">
    <text evidence="2">Belongs to the TonB family.</text>
</comment>
<dbReference type="InterPro" id="IPR006260">
    <property type="entry name" value="TonB/TolA_C"/>
</dbReference>
<sequence length="492" mass="57456">MIQYLLECLVFQLIFLLVYDLFLKWETFFQWNRVYLIGTYVLSLILPWVTIEAFKTTVPIEFSNYTQFVFQLNEIQVGTTDTEAAFLSPAEWGYLIFFIGVLFMALWFGFKLFQLYRLLQKGFVSHHIGFTMILVKESEIAFSFFKYIFLGEKVSKEKTPSIIAHELVHIEQKHSLDLLFFELMRIVSWFNPLVYLYQKRIAELHEFIADSEVSKHNKKEQYQILLSEVFQTQNISFVNQFFKKSSIKKRIVMLKKEKSKQIYQLKYLFLLPIILGMLLYTSCENETNEKSRTESSIKREGNETFLIVNDLNSMSEDEKNMREELMNELIKMETAQILIVEDESNSVKIHMDKGEIAKVEVEKGVLDAEAGTSQNFKNSVPFGEIEEVPIFSGCEGATDTRLCFMEKMEAHIKKHFYYPKEAQNKGIEGRVNVIFTITEDGFIENIKTRGPDKILEDVVVDIISKLPRMQPGKFEGENISVPFSIPITFKLQ</sequence>
<evidence type="ECO:0000256" key="6">
    <source>
        <dbReference type="ARBA" id="ARBA00022692"/>
    </source>
</evidence>
<dbReference type="EMBL" id="CP030104">
    <property type="protein sequence ID" value="AWX44982.1"/>
    <property type="molecule type" value="Genomic_DNA"/>
</dbReference>
<feature type="transmembrane region" description="Helical" evidence="11">
    <location>
        <begin position="92"/>
        <end position="113"/>
    </location>
</feature>
<reference evidence="13 14" key="1">
    <citation type="submission" date="2018-06" db="EMBL/GenBank/DDBJ databases">
        <title>Spongiibacterium sp. HME9304 Genome sequencing and assembly.</title>
        <authorList>
            <person name="Kang H."/>
            <person name="Kim H."/>
            <person name="Joh K."/>
        </authorList>
    </citation>
    <scope>NUCLEOTIDE SEQUENCE [LARGE SCALE GENOMIC DNA]</scope>
    <source>
        <strain evidence="13 14">HME9304</strain>
    </source>
</reference>
<evidence type="ECO:0000256" key="8">
    <source>
        <dbReference type="ARBA" id="ARBA00022989"/>
    </source>
</evidence>
<evidence type="ECO:0000256" key="1">
    <source>
        <dbReference type="ARBA" id="ARBA00004383"/>
    </source>
</evidence>
<protein>
    <recommendedName>
        <fullName evidence="12">TonB C-terminal domain-containing protein</fullName>
    </recommendedName>
</protein>
<dbReference type="InterPro" id="IPR008756">
    <property type="entry name" value="Peptidase_M56"/>
</dbReference>
<feature type="domain" description="TonB C-terminal" evidence="12">
    <location>
        <begin position="403"/>
        <end position="492"/>
    </location>
</feature>
<accession>A0A2Z4LTD1</accession>
<evidence type="ECO:0000259" key="12">
    <source>
        <dbReference type="PROSITE" id="PS52015"/>
    </source>
</evidence>
<evidence type="ECO:0000313" key="13">
    <source>
        <dbReference type="EMBL" id="AWX44982.1"/>
    </source>
</evidence>
<dbReference type="CDD" id="cd07341">
    <property type="entry name" value="M56_BlaR1_MecR1_like"/>
    <property type="match status" value="1"/>
</dbReference>
<dbReference type="PANTHER" id="PTHR33446:SF2">
    <property type="entry name" value="PROTEIN TONB"/>
    <property type="match status" value="1"/>
</dbReference>
<keyword evidence="10" id="KW-0175">Coiled coil</keyword>
<dbReference type="GO" id="GO:0030288">
    <property type="term" value="C:outer membrane-bounded periplasmic space"/>
    <property type="evidence" value="ECO:0007669"/>
    <property type="project" value="InterPro"/>
</dbReference>
<dbReference type="GO" id="GO:0015891">
    <property type="term" value="P:siderophore transport"/>
    <property type="evidence" value="ECO:0007669"/>
    <property type="project" value="InterPro"/>
</dbReference>
<feature type="coiled-coil region" evidence="10">
    <location>
        <begin position="308"/>
        <end position="335"/>
    </location>
</feature>
<feature type="transmembrane region" description="Helical" evidence="11">
    <location>
        <begin position="34"/>
        <end position="51"/>
    </location>
</feature>
<dbReference type="GO" id="GO:0055085">
    <property type="term" value="P:transmembrane transport"/>
    <property type="evidence" value="ECO:0007669"/>
    <property type="project" value="InterPro"/>
</dbReference>
<keyword evidence="9 11" id="KW-0472">Membrane</keyword>
<evidence type="ECO:0000256" key="4">
    <source>
        <dbReference type="ARBA" id="ARBA00022475"/>
    </source>
</evidence>
<dbReference type="GO" id="GO:0098797">
    <property type="term" value="C:plasma membrane protein complex"/>
    <property type="evidence" value="ECO:0007669"/>
    <property type="project" value="TreeGrafter"/>
</dbReference>
<dbReference type="Proteomes" id="UP000248536">
    <property type="component" value="Chromosome"/>
</dbReference>
<dbReference type="Gene3D" id="3.30.1150.10">
    <property type="match status" value="1"/>
</dbReference>
<evidence type="ECO:0000256" key="3">
    <source>
        <dbReference type="ARBA" id="ARBA00022448"/>
    </source>
</evidence>
<dbReference type="PRINTS" id="PR01374">
    <property type="entry name" value="TONBPROTEIN"/>
</dbReference>
<dbReference type="NCBIfam" id="TIGR01352">
    <property type="entry name" value="tonB_Cterm"/>
    <property type="match status" value="1"/>
</dbReference>
<keyword evidence="7" id="KW-0653">Protein transport</keyword>
<dbReference type="Pfam" id="PF03544">
    <property type="entry name" value="TonB_C"/>
    <property type="match status" value="1"/>
</dbReference>
<keyword evidence="5" id="KW-0997">Cell inner membrane</keyword>
<evidence type="ECO:0000313" key="14">
    <source>
        <dbReference type="Proteomes" id="UP000248536"/>
    </source>
</evidence>
<keyword evidence="3" id="KW-0813">Transport</keyword>
<evidence type="ECO:0000256" key="11">
    <source>
        <dbReference type="SAM" id="Phobius"/>
    </source>
</evidence>
<evidence type="ECO:0000256" key="5">
    <source>
        <dbReference type="ARBA" id="ARBA00022519"/>
    </source>
</evidence>
<dbReference type="KEGG" id="spon:HME9304_01989"/>
<feature type="transmembrane region" description="Helical" evidence="11">
    <location>
        <begin position="6"/>
        <end position="22"/>
    </location>
</feature>
<dbReference type="Pfam" id="PF05569">
    <property type="entry name" value="Peptidase_M56"/>
    <property type="match status" value="1"/>
</dbReference>
<dbReference type="PROSITE" id="PS52015">
    <property type="entry name" value="TONB_CTD"/>
    <property type="match status" value="1"/>
</dbReference>
<dbReference type="AlphaFoldDB" id="A0A2Z4LTD1"/>
<evidence type="ECO:0000256" key="7">
    <source>
        <dbReference type="ARBA" id="ARBA00022927"/>
    </source>
</evidence>